<dbReference type="PANTHER" id="PTHR31424:SF3">
    <property type="entry name" value="RING-TYPE DOMAIN-CONTAINING PROTEIN"/>
    <property type="match status" value="1"/>
</dbReference>
<organism evidence="1 2">
    <name type="scientific">Paramuricea clavata</name>
    <name type="common">Red gorgonian</name>
    <name type="synonym">Violescent sea-whip</name>
    <dbReference type="NCBI Taxonomy" id="317549"/>
    <lineage>
        <taxon>Eukaryota</taxon>
        <taxon>Metazoa</taxon>
        <taxon>Cnidaria</taxon>
        <taxon>Anthozoa</taxon>
        <taxon>Octocorallia</taxon>
        <taxon>Malacalcyonacea</taxon>
        <taxon>Plexauridae</taxon>
        <taxon>Paramuricea</taxon>
    </lineage>
</organism>
<accession>A0A6S7HAG7</accession>
<sequence>MSEYLSILKKQKFKSEIQYSNTNSDLNYAKQLLADKPFVILFIPQEMLLFWHGLKSKVNGVSFVDLLQATQPLPFILKQSNALEKRIADLAYIAKRECHGKSGRRRVEALAKCRRMKVCEAEIVANANVLLSEVKKNEETIRHLKDEILELEERCAVLYAEILEEREKQNKKAKEARDCEINIDLLREENEDLFKYIEHIEEINSCRNCAEDLENKSSTIPEVGVRQQQRKLKELKTRAQRALWFVESYGLSIQSLSLTDPNNKALTLELGTQQENNTKSKFEDIPHDDQEKIKMVLHIMDRFCIGDAAYHALSVQAGGLPKGYLIKQCRNEINKLFSITRTPGELVGAQLSVRDELTRQIREKMKQGEHDTHKVKISEDGAKISRISSYIVMSFSLLADKKEVMSVKGNHAFAIVDGKKIKLEFFLGGDYKIHKDERFDMSKPESFYWSKKLQRTLEDNKNLCKNKKDHYGCINPPLLNIPIENVKVDELHLLLRITDILERNILLTAIRRDLCEDKSKRAKEPRGLHLKNTVKVINSCGVTFSVWEKLDGNGKKQANKEEGYGKANITPYIHVLVYHVPRFFQNSGVKIFTGQGVEKTNDVVRSIYHNKSNKHEGCKDTLLALKRLDCLKDYERMPNKYVKKNDEYWPTDIFEERRKRPRLSDA</sequence>
<comment type="caution">
    <text evidence="1">The sequence shown here is derived from an EMBL/GenBank/DDBJ whole genome shotgun (WGS) entry which is preliminary data.</text>
</comment>
<protein>
    <submittedName>
        <fullName evidence="1">Uncharacterized protein</fullName>
    </submittedName>
</protein>
<gene>
    <name evidence="1" type="ORF">PACLA_8A002626</name>
</gene>
<dbReference type="OrthoDB" id="5983224at2759"/>
<proteinExistence type="predicted"/>
<dbReference type="EMBL" id="CACRXK020003748">
    <property type="protein sequence ID" value="CAB4000073.1"/>
    <property type="molecule type" value="Genomic_DNA"/>
</dbReference>
<keyword evidence="2" id="KW-1185">Reference proteome</keyword>
<reference evidence="1" key="1">
    <citation type="submission" date="2020-04" db="EMBL/GenBank/DDBJ databases">
        <authorList>
            <person name="Alioto T."/>
            <person name="Alioto T."/>
            <person name="Gomez Garrido J."/>
        </authorList>
    </citation>
    <scope>NUCLEOTIDE SEQUENCE</scope>
    <source>
        <strain evidence="1">A484AB</strain>
    </source>
</reference>
<dbReference type="Proteomes" id="UP001152795">
    <property type="component" value="Unassembled WGS sequence"/>
</dbReference>
<evidence type="ECO:0000313" key="1">
    <source>
        <dbReference type="EMBL" id="CAB4000073.1"/>
    </source>
</evidence>
<dbReference type="PANTHER" id="PTHR31424">
    <property type="entry name" value="PROTEIN CBG23806"/>
    <property type="match status" value="1"/>
</dbReference>
<dbReference type="AlphaFoldDB" id="A0A6S7HAG7"/>
<name>A0A6S7HAG7_PARCT</name>
<evidence type="ECO:0000313" key="2">
    <source>
        <dbReference type="Proteomes" id="UP001152795"/>
    </source>
</evidence>